<name>A0A5B9DQI8_9HYPH</name>
<dbReference type="KEGG" id="yti:FNA67_13855"/>
<sequence>MNPQRVLTLVGFLIGVVGLVLQFSISIPAYLSAGRNLADALITFFTFYTILTNLALVLIYLSDLTKAQWLGWFRLERTRAMMAGAILLVMLFYHALLASLWSPEGAAWVADSILHYVTPIFYIVWWWIFADHGKLGWRDVPMMLVPSLIYIVWVLLRGAVVAEYPYPVFNVTELGYPQVMLNIVIVAIALAVFFCCALAADRYLARSSTIRTPE</sequence>
<evidence type="ECO:0000313" key="2">
    <source>
        <dbReference type="Proteomes" id="UP000321062"/>
    </source>
</evidence>
<accession>A0A5B9DQI8</accession>
<dbReference type="OrthoDB" id="9809977at2"/>
<reference evidence="1 2" key="1">
    <citation type="journal article" date="2015" name="Int. J. Syst. Evol. Microbiol.">
        <title>Youhaiella tibetensis gen. nov., sp. nov., isolated from subsurface sediment.</title>
        <authorList>
            <person name="Wang Y.X."/>
            <person name="Huang F.Q."/>
            <person name="Nogi Y."/>
            <person name="Pang S.J."/>
            <person name="Wang P.K."/>
            <person name="Lv J."/>
        </authorList>
    </citation>
    <scope>NUCLEOTIDE SEQUENCE [LARGE SCALE GENOMIC DNA]</scope>
    <source>
        <strain evidence="2">fig4</strain>
    </source>
</reference>
<dbReference type="NCBIfam" id="NF038065">
    <property type="entry name" value="Pr6Pr"/>
    <property type="match status" value="1"/>
</dbReference>
<dbReference type="RefSeq" id="WP_147656387.1">
    <property type="nucleotide sequence ID" value="NZ_BMFM01000001.1"/>
</dbReference>
<keyword evidence="2" id="KW-1185">Reference proteome</keyword>
<dbReference type="AlphaFoldDB" id="A0A5B9DQI8"/>
<gene>
    <name evidence="1" type="ORF">FNA67_13855</name>
</gene>
<proteinExistence type="predicted"/>
<dbReference type="InterPro" id="IPR049713">
    <property type="entry name" value="Pr6Pr-like"/>
</dbReference>
<dbReference type="Proteomes" id="UP000321062">
    <property type="component" value="Chromosome"/>
</dbReference>
<dbReference type="EMBL" id="CP041690">
    <property type="protein sequence ID" value="QEE21195.1"/>
    <property type="molecule type" value="Genomic_DNA"/>
</dbReference>
<evidence type="ECO:0000313" key="1">
    <source>
        <dbReference type="EMBL" id="QEE21195.1"/>
    </source>
</evidence>
<organism evidence="1 2">
    <name type="scientific">Paradevosia tibetensis</name>
    <dbReference type="NCBI Taxonomy" id="1447062"/>
    <lineage>
        <taxon>Bacteria</taxon>
        <taxon>Pseudomonadati</taxon>
        <taxon>Pseudomonadota</taxon>
        <taxon>Alphaproteobacteria</taxon>
        <taxon>Hyphomicrobiales</taxon>
        <taxon>Devosiaceae</taxon>
        <taxon>Paradevosia</taxon>
    </lineage>
</organism>
<protein>
    <submittedName>
        <fullName evidence="1">Uncharacterized protein</fullName>
    </submittedName>
</protein>